<dbReference type="AlphaFoldDB" id="A0A834VDW7"/>
<name>A0A834VDW7_SARSC</name>
<reference evidence="4" key="1">
    <citation type="journal article" date="2020" name="PLoS Negl. Trop. Dis.">
        <title>High-quality nuclear genome for Sarcoptes scabiei-A critical resource for a neglected parasite.</title>
        <authorList>
            <person name="Korhonen P.K."/>
            <person name="Gasser R.B."/>
            <person name="Ma G."/>
            <person name="Wang T."/>
            <person name="Stroehlein A.J."/>
            <person name="Young N.D."/>
            <person name="Ang C.S."/>
            <person name="Fernando D.D."/>
            <person name="Lu H.C."/>
            <person name="Taylor S."/>
            <person name="Reynolds S.L."/>
            <person name="Mofiz E."/>
            <person name="Najaraj S.H."/>
            <person name="Gowda H."/>
            <person name="Madugundu A."/>
            <person name="Renuse S."/>
            <person name="Holt D."/>
            <person name="Pandey A."/>
            <person name="Papenfuss A.T."/>
            <person name="Fischer K."/>
        </authorList>
    </citation>
    <scope>NUCLEOTIDE SEQUENCE [LARGE SCALE GENOMIC DNA]</scope>
</reference>
<reference evidence="2" key="2">
    <citation type="submission" date="2020-01" db="EMBL/GenBank/DDBJ databases">
        <authorList>
            <person name="Korhonen P.K.K."/>
            <person name="Guangxu M.G."/>
            <person name="Wang T.W."/>
            <person name="Stroehlein A.J.S."/>
            <person name="Young N.D."/>
            <person name="Ang C.-S.A."/>
            <person name="Fernando D.W.F."/>
            <person name="Lu H.L."/>
            <person name="Taylor S.T."/>
            <person name="Ehtesham M.E.M."/>
            <person name="Najaraj S.H.N."/>
            <person name="Harsha G.H.G."/>
            <person name="Madugundu A.M."/>
            <person name="Renuse S.R."/>
            <person name="Holt D.H."/>
            <person name="Pandey A.P."/>
            <person name="Papenfuss A.P."/>
            <person name="Gasser R.B.G."/>
            <person name="Fischer K.F."/>
        </authorList>
    </citation>
    <scope>NUCLEOTIDE SEQUENCE</scope>
    <source>
        <strain evidence="2">SSS_KF_BRIS2020</strain>
    </source>
</reference>
<feature type="signal peptide" evidence="1">
    <location>
        <begin position="1"/>
        <end position="25"/>
    </location>
</feature>
<feature type="chain" id="PRO_5038259542" evidence="1">
    <location>
        <begin position="26"/>
        <end position="217"/>
    </location>
</feature>
<dbReference type="EMBL" id="WVUK01000058">
    <property type="protein sequence ID" value="KAF7491985.1"/>
    <property type="molecule type" value="Genomic_DNA"/>
</dbReference>
<gene>
    <name evidence="2" type="ORF">SSS_6767</name>
</gene>
<organism evidence="2">
    <name type="scientific">Sarcoptes scabiei</name>
    <name type="common">Itch mite</name>
    <name type="synonym">Acarus scabiei</name>
    <dbReference type="NCBI Taxonomy" id="52283"/>
    <lineage>
        <taxon>Eukaryota</taxon>
        <taxon>Metazoa</taxon>
        <taxon>Ecdysozoa</taxon>
        <taxon>Arthropoda</taxon>
        <taxon>Chelicerata</taxon>
        <taxon>Arachnida</taxon>
        <taxon>Acari</taxon>
        <taxon>Acariformes</taxon>
        <taxon>Sarcoptiformes</taxon>
        <taxon>Astigmata</taxon>
        <taxon>Psoroptidia</taxon>
        <taxon>Sarcoptoidea</taxon>
        <taxon>Sarcoptidae</taxon>
        <taxon>Sarcoptinae</taxon>
        <taxon>Sarcoptes</taxon>
    </lineage>
</organism>
<reference evidence="3" key="3">
    <citation type="submission" date="2022-06" db="UniProtKB">
        <authorList>
            <consortium name="EnsemblMetazoa"/>
        </authorList>
    </citation>
    <scope>IDENTIFICATION</scope>
</reference>
<evidence type="ECO:0000313" key="4">
    <source>
        <dbReference type="Proteomes" id="UP000070412"/>
    </source>
</evidence>
<sequence>MVAKIYHLVSLLIISMLSSNIVIHCQYTTLPPNVTNILNQLLEQSLAINQNVPSSSSNSTPTPSNLSEIVRIFVQFLVAMFNAFTRIFAQSPFLNDKIVYSNSNSLDSIETKSEQLSPLSSRNDTIAKQPSELEKILETRRQEFDKMLDDFKRHKRNLDKIIDERSFDSSNVEKLLKNFIQTDSYQRYKRNIENVLNKTPYKQEQIEKLLMNLFLTK</sequence>
<keyword evidence="1" id="KW-0732">Signal</keyword>
<dbReference type="Proteomes" id="UP000070412">
    <property type="component" value="Unassembled WGS sequence"/>
</dbReference>
<protein>
    <submittedName>
        <fullName evidence="2 3">Uncharacterized protein</fullName>
    </submittedName>
</protein>
<dbReference type="OrthoDB" id="10582822at2759"/>
<evidence type="ECO:0000313" key="2">
    <source>
        <dbReference type="EMBL" id="KAF7491985.1"/>
    </source>
</evidence>
<accession>A0A834VDW7</accession>
<evidence type="ECO:0000256" key="1">
    <source>
        <dbReference type="SAM" id="SignalP"/>
    </source>
</evidence>
<dbReference type="EnsemblMetazoa" id="SSS_6767s_mrna">
    <property type="protein sequence ID" value="KAF7491985.1"/>
    <property type="gene ID" value="SSS_6767"/>
</dbReference>
<keyword evidence="4" id="KW-1185">Reference proteome</keyword>
<proteinExistence type="predicted"/>
<evidence type="ECO:0000313" key="3">
    <source>
        <dbReference type="EnsemblMetazoa" id="KAF7491985.1"/>
    </source>
</evidence>